<dbReference type="Pfam" id="PF13472">
    <property type="entry name" value="Lipase_GDSL_2"/>
    <property type="match status" value="1"/>
</dbReference>
<dbReference type="OrthoDB" id="2394030at2"/>
<dbReference type="eggNOG" id="COG2755">
    <property type="taxonomic scope" value="Bacteria"/>
</dbReference>
<comment type="caution">
    <text evidence="2">The sequence shown here is derived from an EMBL/GenBank/DDBJ whole genome shotgun (WGS) entry which is preliminary data.</text>
</comment>
<gene>
    <name evidence="2" type="ORF">BN55_04125</name>
</gene>
<name>I7LAI9_9LACO</name>
<dbReference type="InterPro" id="IPR036514">
    <property type="entry name" value="SGNH_hydro_sf"/>
</dbReference>
<organism evidence="2 3">
    <name type="scientific">Lactobacillus hominis DSM 23910 = CRBIP 24.179</name>
    <dbReference type="NCBI Taxonomy" id="1423758"/>
    <lineage>
        <taxon>Bacteria</taxon>
        <taxon>Bacillati</taxon>
        <taxon>Bacillota</taxon>
        <taxon>Bacilli</taxon>
        <taxon>Lactobacillales</taxon>
        <taxon>Lactobacillaceae</taxon>
        <taxon>Lactobacillus</taxon>
    </lineage>
</organism>
<dbReference type="Proteomes" id="UP000009320">
    <property type="component" value="Unassembled WGS sequence"/>
</dbReference>
<dbReference type="Gene3D" id="3.40.50.1110">
    <property type="entry name" value="SGNH hydrolase"/>
    <property type="match status" value="1"/>
</dbReference>
<keyword evidence="3" id="KW-1185">Reference proteome</keyword>
<dbReference type="CDD" id="cd00229">
    <property type="entry name" value="SGNH_hydrolase"/>
    <property type="match status" value="1"/>
</dbReference>
<sequence>MNFLEKFDDLQVPEENIPELLELAGQNPEFFEKVVTAEGNSSKYSVAKTKRKASDLVNRQIAFLGSSVTYGAGSLGDSFVDYLVKEDGIFAFKEAVSGTTLAEINDGSYVTRLEKLPVLEKISAFVLQLSTNDARNEQIGIGKISDNDKYDITTVAGAIEYILDYVKKTWNCPVILFSNPKFDSERYEQMVEMAKQLQKKWHFTFLNLYDDSKFDYSEKDYKLYMIDPIHPTRAGYKLSWTHTFEETLNKVIEDQ</sequence>
<dbReference type="InterPro" id="IPR013830">
    <property type="entry name" value="SGNH_hydro"/>
</dbReference>
<dbReference type="GeneID" id="82847511"/>
<protein>
    <recommendedName>
        <fullName evidence="1">SGNH hydrolase-type esterase domain-containing protein</fullName>
    </recommendedName>
</protein>
<dbReference type="STRING" id="1423758.FC41_GL001109"/>
<reference evidence="2 3" key="1">
    <citation type="submission" date="2012-06" db="EMBL/GenBank/DDBJ databases">
        <title>Draft Genome Sequence of Lactobacillus hominis Strain CRBIP 24.179T, isolated from human intestine.</title>
        <authorList>
            <person name="Cousin S."/>
            <person name="Ma L."/>
            <person name="Bizet C."/>
            <person name="Loux V."/>
            <person name="Bouchier C."/>
            <person name="Clermont D."/>
            <person name="Creno S."/>
        </authorList>
    </citation>
    <scope>NUCLEOTIDE SEQUENCE [LARGE SCALE GENOMIC DNA]</scope>
    <source>
        <strain evidence="3">CRBIP 24.179T</strain>
    </source>
</reference>
<evidence type="ECO:0000259" key="1">
    <source>
        <dbReference type="Pfam" id="PF13472"/>
    </source>
</evidence>
<dbReference type="EMBL" id="CAKE01000020">
    <property type="protein sequence ID" value="CCI82289.1"/>
    <property type="molecule type" value="Genomic_DNA"/>
</dbReference>
<dbReference type="PATRIC" id="fig|1423758.3.peg.1122"/>
<dbReference type="RefSeq" id="WP_008471331.1">
    <property type="nucleotide sequence ID" value="NZ_AYZP01000020.1"/>
</dbReference>
<evidence type="ECO:0000313" key="3">
    <source>
        <dbReference type="Proteomes" id="UP000009320"/>
    </source>
</evidence>
<feature type="domain" description="SGNH hydrolase-type esterase" evidence="1">
    <location>
        <begin position="63"/>
        <end position="238"/>
    </location>
</feature>
<dbReference type="SUPFAM" id="SSF52266">
    <property type="entry name" value="SGNH hydrolase"/>
    <property type="match status" value="1"/>
</dbReference>
<dbReference type="AlphaFoldDB" id="I7LAI9"/>
<evidence type="ECO:0000313" key="2">
    <source>
        <dbReference type="EMBL" id="CCI82289.1"/>
    </source>
</evidence>
<accession>I7LAI9</accession>
<proteinExistence type="predicted"/>